<reference evidence="3 4" key="1">
    <citation type="journal article" date="2023" name="bioRxiv">
        <title>Conserved and derived expression patterns and positive selection on dental genes reveal complex evolutionary context of ever-growing rodent molars.</title>
        <authorList>
            <person name="Calamari Z.T."/>
            <person name="Song A."/>
            <person name="Cohen E."/>
            <person name="Akter M."/>
            <person name="Roy R.D."/>
            <person name="Hallikas O."/>
            <person name="Christensen M.M."/>
            <person name="Li P."/>
            <person name="Marangoni P."/>
            <person name="Jernvall J."/>
            <person name="Klein O.D."/>
        </authorList>
    </citation>
    <scope>NUCLEOTIDE SEQUENCE [LARGE SCALE GENOMIC DNA]</scope>
    <source>
        <strain evidence="3">V071</strain>
    </source>
</reference>
<evidence type="ECO:0000313" key="4">
    <source>
        <dbReference type="Proteomes" id="UP001488838"/>
    </source>
</evidence>
<sequence>MAYNGRDSAEGKEIKKVQCKNQHLANVLLPLPWNQRSAGGNCDAWRLERRMRNQKRPRKASYHKSGGYWTWVSSGLCIPPLPIKNPHSNDYRPVQVLREVNKRVVDTHPTVLNPYALLSSMASDQQWYTVLDLKDAFSSLPLDPKSQQYFAFERHDPEIWINSQLM</sequence>
<dbReference type="EMBL" id="JBBHLL010000162">
    <property type="protein sequence ID" value="KAK7811912.1"/>
    <property type="molecule type" value="Genomic_DNA"/>
</dbReference>
<dbReference type="SUPFAM" id="SSF56672">
    <property type="entry name" value="DNA/RNA polymerases"/>
    <property type="match status" value="1"/>
</dbReference>
<feature type="domain" description="Reverse transcriptase" evidence="2">
    <location>
        <begin position="84"/>
        <end position="163"/>
    </location>
</feature>
<dbReference type="InterPro" id="IPR051320">
    <property type="entry name" value="Viral_Replic_Matur_Polypro"/>
</dbReference>
<gene>
    <name evidence="3" type="ORF">U0070_006965</name>
</gene>
<dbReference type="Gene3D" id="3.30.70.270">
    <property type="match status" value="1"/>
</dbReference>
<dbReference type="Pfam" id="PF00078">
    <property type="entry name" value="RVT_1"/>
    <property type="match status" value="1"/>
</dbReference>
<dbReference type="InterPro" id="IPR043502">
    <property type="entry name" value="DNA/RNA_pol_sf"/>
</dbReference>
<protein>
    <recommendedName>
        <fullName evidence="2">Reverse transcriptase domain-containing protein</fullName>
    </recommendedName>
</protein>
<dbReference type="InterPro" id="IPR000477">
    <property type="entry name" value="RT_dom"/>
</dbReference>
<evidence type="ECO:0000256" key="1">
    <source>
        <dbReference type="ARBA" id="ARBA00010879"/>
    </source>
</evidence>
<dbReference type="PANTHER" id="PTHR33064:SF29">
    <property type="entry name" value="PEPTIDASE A2 DOMAIN-CONTAINING PROTEIN-RELATED"/>
    <property type="match status" value="1"/>
</dbReference>
<name>A0AAW0ICE5_MYOGA</name>
<comment type="similarity">
    <text evidence="1">Belongs to the beta type-B retroviral polymerase family. HERV class-II K(HML-2) pol subfamily.</text>
</comment>
<dbReference type="InterPro" id="IPR043128">
    <property type="entry name" value="Rev_trsase/Diguanyl_cyclase"/>
</dbReference>
<evidence type="ECO:0000259" key="2">
    <source>
        <dbReference type="Pfam" id="PF00078"/>
    </source>
</evidence>
<comment type="caution">
    <text evidence="3">The sequence shown here is derived from an EMBL/GenBank/DDBJ whole genome shotgun (WGS) entry which is preliminary data.</text>
</comment>
<dbReference type="PANTHER" id="PTHR33064">
    <property type="entry name" value="POL PROTEIN"/>
    <property type="match status" value="1"/>
</dbReference>
<dbReference type="AlphaFoldDB" id="A0AAW0ICE5"/>
<dbReference type="Proteomes" id="UP001488838">
    <property type="component" value="Unassembled WGS sequence"/>
</dbReference>
<evidence type="ECO:0000313" key="3">
    <source>
        <dbReference type="EMBL" id="KAK7811912.1"/>
    </source>
</evidence>
<dbReference type="Gene3D" id="3.10.10.10">
    <property type="entry name" value="HIV Type 1 Reverse Transcriptase, subunit A, domain 1"/>
    <property type="match status" value="1"/>
</dbReference>
<organism evidence="3 4">
    <name type="scientific">Myodes glareolus</name>
    <name type="common">Bank vole</name>
    <name type="synonym">Clethrionomys glareolus</name>
    <dbReference type="NCBI Taxonomy" id="447135"/>
    <lineage>
        <taxon>Eukaryota</taxon>
        <taxon>Metazoa</taxon>
        <taxon>Chordata</taxon>
        <taxon>Craniata</taxon>
        <taxon>Vertebrata</taxon>
        <taxon>Euteleostomi</taxon>
        <taxon>Mammalia</taxon>
        <taxon>Eutheria</taxon>
        <taxon>Euarchontoglires</taxon>
        <taxon>Glires</taxon>
        <taxon>Rodentia</taxon>
        <taxon>Myomorpha</taxon>
        <taxon>Muroidea</taxon>
        <taxon>Cricetidae</taxon>
        <taxon>Arvicolinae</taxon>
        <taxon>Myodes</taxon>
    </lineage>
</organism>
<accession>A0AAW0ICE5</accession>
<keyword evidence="4" id="KW-1185">Reference proteome</keyword>
<proteinExistence type="inferred from homology"/>